<evidence type="ECO:0000256" key="9">
    <source>
        <dbReference type="ARBA" id="ARBA00023316"/>
    </source>
</evidence>
<gene>
    <name evidence="10 15" type="primary">murF</name>
    <name evidence="15" type="ORF">L21SP4_01761</name>
</gene>
<proteinExistence type="inferred from homology"/>
<evidence type="ECO:0000256" key="3">
    <source>
        <dbReference type="ARBA" id="ARBA00022618"/>
    </source>
</evidence>
<dbReference type="InterPro" id="IPR013221">
    <property type="entry name" value="Mur_ligase_cen"/>
</dbReference>
<dbReference type="PANTHER" id="PTHR43024">
    <property type="entry name" value="UDP-N-ACETYLMURAMOYL-TRIPEPTIDE--D-ALANYL-D-ALANINE LIGASE"/>
    <property type="match status" value="1"/>
</dbReference>
<feature type="domain" description="Mur ligase central" evidence="14">
    <location>
        <begin position="117"/>
        <end position="294"/>
    </location>
</feature>
<dbReference type="HAMAP" id="MF_02019">
    <property type="entry name" value="MurF"/>
    <property type="match status" value="1"/>
</dbReference>
<dbReference type="Pfam" id="PF02875">
    <property type="entry name" value="Mur_ligase_C"/>
    <property type="match status" value="1"/>
</dbReference>
<keyword evidence="5 10" id="KW-0067">ATP-binding</keyword>
<dbReference type="GO" id="GO:0047480">
    <property type="term" value="F:UDP-N-acetylmuramoyl-tripeptide-D-alanyl-D-alanine ligase activity"/>
    <property type="evidence" value="ECO:0007669"/>
    <property type="project" value="UniProtKB-UniRule"/>
</dbReference>
<protein>
    <recommendedName>
        <fullName evidence="10 11">UDP-N-acetylmuramoyl-tripeptide--D-alanyl-D-alanine ligase</fullName>
        <ecNumber evidence="10 11">6.3.2.10</ecNumber>
    </recommendedName>
    <alternativeName>
        <fullName evidence="10">D-alanyl-D-alanine-adding enzyme</fullName>
    </alternativeName>
</protein>
<evidence type="ECO:0000256" key="7">
    <source>
        <dbReference type="ARBA" id="ARBA00022984"/>
    </source>
</evidence>
<evidence type="ECO:0000256" key="2">
    <source>
        <dbReference type="ARBA" id="ARBA00022598"/>
    </source>
</evidence>
<comment type="subcellular location">
    <subcellularLocation>
        <location evidence="10 11">Cytoplasm</location>
    </subcellularLocation>
</comment>
<dbReference type="SUPFAM" id="SSF53623">
    <property type="entry name" value="MurD-like peptide ligases, catalytic domain"/>
    <property type="match status" value="1"/>
</dbReference>
<dbReference type="SUPFAM" id="SSF53244">
    <property type="entry name" value="MurD-like peptide ligases, peptide-binding domain"/>
    <property type="match status" value="1"/>
</dbReference>
<organism evidence="15 16">
    <name type="scientific">Kiritimatiella glycovorans</name>
    <dbReference type="NCBI Taxonomy" id="1307763"/>
    <lineage>
        <taxon>Bacteria</taxon>
        <taxon>Pseudomonadati</taxon>
        <taxon>Kiritimatiellota</taxon>
        <taxon>Kiritimatiellia</taxon>
        <taxon>Kiritimatiellales</taxon>
        <taxon>Kiritimatiellaceae</taxon>
        <taxon>Kiritimatiella</taxon>
    </lineage>
</organism>
<dbReference type="InterPro" id="IPR035911">
    <property type="entry name" value="MurE/MurF_N"/>
</dbReference>
<dbReference type="EC" id="6.3.2.10" evidence="10 11"/>
<dbReference type="PATRIC" id="fig|1609981.3.peg.1827"/>
<evidence type="ECO:0000313" key="15">
    <source>
        <dbReference type="EMBL" id="AKJ64999.1"/>
    </source>
</evidence>
<accession>A0A0G3ELI2</accession>
<keyword evidence="3 10" id="KW-0132">Cell division</keyword>
<dbReference type="InterPro" id="IPR000713">
    <property type="entry name" value="Mur_ligase_N"/>
</dbReference>
<dbReference type="GO" id="GO:0071555">
    <property type="term" value="P:cell wall organization"/>
    <property type="evidence" value="ECO:0007669"/>
    <property type="project" value="UniProtKB-KW"/>
</dbReference>
<dbReference type="InterPro" id="IPR051046">
    <property type="entry name" value="MurCDEF_CellWall_CoF430Synth"/>
</dbReference>
<dbReference type="Gene3D" id="3.40.1190.10">
    <property type="entry name" value="Mur-like, catalytic domain"/>
    <property type="match status" value="1"/>
</dbReference>
<dbReference type="EMBL" id="CP010904">
    <property type="protein sequence ID" value="AKJ64999.1"/>
    <property type="molecule type" value="Genomic_DNA"/>
</dbReference>
<keyword evidence="6 10" id="KW-0133">Cell shape</keyword>
<evidence type="ECO:0000256" key="6">
    <source>
        <dbReference type="ARBA" id="ARBA00022960"/>
    </source>
</evidence>
<dbReference type="Gene3D" id="3.90.190.20">
    <property type="entry name" value="Mur ligase, C-terminal domain"/>
    <property type="match status" value="1"/>
</dbReference>
<keyword evidence="7 10" id="KW-0573">Peptidoglycan synthesis</keyword>
<dbReference type="Proteomes" id="UP000035268">
    <property type="component" value="Chromosome"/>
</dbReference>
<dbReference type="Pfam" id="PF01225">
    <property type="entry name" value="Mur_ligase"/>
    <property type="match status" value="1"/>
</dbReference>
<dbReference type="AlphaFoldDB" id="A0A0G3ELI2"/>
<reference evidence="15 16" key="2">
    <citation type="journal article" date="2016" name="ISME J.">
        <title>Characterization of the first cultured representative of Verrucomicrobia subdivision 5 indicates the proposal of a novel phylum.</title>
        <authorList>
            <person name="Spring S."/>
            <person name="Bunk B."/>
            <person name="Sproer C."/>
            <person name="Schumann P."/>
            <person name="Rohde M."/>
            <person name="Tindall B.J."/>
            <person name="Klenk H.P."/>
        </authorList>
    </citation>
    <scope>NUCLEOTIDE SEQUENCE [LARGE SCALE GENOMIC DNA]</scope>
    <source>
        <strain evidence="15 16">L21-Fru-AB</strain>
    </source>
</reference>
<comment type="pathway">
    <text evidence="10 11">Cell wall biogenesis; peptidoglycan biosynthesis.</text>
</comment>
<evidence type="ECO:0000259" key="12">
    <source>
        <dbReference type="Pfam" id="PF01225"/>
    </source>
</evidence>
<dbReference type="GO" id="GO:0005524">
    <property type="term" value="F:ATP binding"/>
    <property type="evidence" value="ECO:0007669"/>
    <property type="project" value="UniProtKB-UniRule"/>
</dbReference>
<comment type="catalytic activity">
    <reaction evidence="10 11">
        <text>D-alanyl-D-alanine + UDP-N-acetyl-alpha-D-muramoyl-L-alanyl-gamma-D-glutamyl-meso-2,6-diaminopimelate + ATP = UDP-N-acetyl-alpha-D-muramoyl-L-alanyl-gamma-D-glutamyl-meso-2,6-diaminopimeloyl-D-alanyl-D-alanine + ADP + phosphate + H(+)</text>
        <dbReference type="Rhea" id="RHEA:28374"/>
        <dbReference type="ChEBI" id="CHEBI:15378"/>
        <dbReference type="ChEBI" id="CHEBI:30616"/>
        <dbReference type="ChEBI" id="CHEBI:43474"/>
        <dbReference type="ChEBI" id="CHEBI:57822"/>
        <dbReference type="ChEBI" id="CHEBI:61386"/>
        <dbReference type="ChEBI" id="CHEBI:83905"/>
        <dbReference type="ChEBI" id="CHEBI:456216"/>
        <dbReference type="EC" id="6.3.2.10"/>
    </reaction>
</comment>
<dbReference type="SUPFAM" id="SSF63418">
    <property type="entry name" value="MurE/MurF N-terminal domain"/>
    <property type="match status" value="1"/>
</dbReference>
<evidence type="ECO:0000256" key="11">
    <source>
        <dbReference type="RuleBase" id="RU004136"/>
    </source>
</evidence>
<dbReference type="GO" id="GO:0051301">
    <property type="term" value="P:cell division"/>
    <property type="evidence" value="ECO:0007669"/>
    <property type="project" value="UniProtKB-KW"/>
</dbReference>
<evidence type="ECO:0000256" key="10">
    <source>
        <dbReference type="HAMAP-Rule" id="MF_02019"/>
    </source>
</evidence>
<comment type="similarity">
    <text evidence="10">Belongs to the MurCDEF family. MurF subfamily.</text>
</comment>
<evidence type="ECO:0000313" key="16">
    <source>
        <dbReference type="Proteomes" id="UP000035268"/>
    </source>
</evidence>
<dbReference type="PANTHER" id="PTHR43024:SF1">
    <property type="entry name" value="UDP-N-ACETYLMURAMOYL-TRIPEPTIDE--D-ALANYL-D-ALANINE LIGASE"/>
    <property type="match status" value="1"/>
</dbReference>
<comment type="function">
    <text evidence="10 11">Involved in cell wall formation. Catalyzes the final step in the synthesis of UDP-N-acetylmuramoyl-pentapeptide, the precursor of murein.</text>
</comment>
<dbReference type="Pfam" id="PF08245">
    <property type="entry name" value="Mur_ligase_M"/>
    <property type="match status" value="1"/>
</dbReference>
<dbReference type="UniPathway" id="UPA00219"/>
<evidence type="ECO:0000256" key="8">
    <source>
        <dbReference type="ARBA" id="ARBA00023306"/>
    </source>
</evidence>
<reference evidence="16" key="1">
    <citation type="submission" date="2015-02" db="EMBL/GenBank/DDBJ databases">
        <title>Description and complete genome sequence of the first cultured representative of the subdivision 5 of the Verrucomicrobia phylum.</title>
        <authorList>
            <person name="Spring S."/>
            <person name="Bunk B."/>
            <person name="Sproer C."/>
            <person name="Klenk H.-P."/>
        </authorList>
    </citation>
    <scope>NUCLEOTIDE SEQUENCE [LARGE SCALE GENOMIC DNA]</scope>
    <source>
        <strain evidence="16">L21-Fru-AB</strain>
    </source>
</reference>
<dbReference type="Gene3D" id="3.40.1390.10">
    <property type="entry name" value="MurE/MurF, N-terminal domain"/>
    <property type="match status" value="1"/>
</dbReference>
<keyword evidence="9 10" id="KW-0961">Cell wall biogenesis/degradation</keyword>
<dbReference type="RefSeq" id="WP_052882271.1">
    <property type="nucleotide sequence ID" value="NZ_CP010904.1"/>
</dbReference>
<evidence type="ECO:0000256" key="1">
    <source>
        <dbReference type="ARBA" id="ARBA00022490"/>
    </source>
</evidence>
<keyword evidence="8 10" id="KW-0131">Cell cycle</keyword>
<keyword evidence="16" id="KW-1185">Reference proteome</keyword>
<dbReference type="GO" id="GO:0008766">
    <property type="term" value="F:UDP-N-acetylmuramoylalanyl-D-glutamyl-2,6-diaminopimelate-D-alanyl-D-alanine ligase activity"/>
    <property type="evidence" value="ECO:0007669"/>
    <property type="project" value="RHEA"/>
</dbReference>
<evidence type="ECO:0000256" key="5">
    <source>
        <dbReference type="ARBA" id="ARBA00022840"/>
    </source>
</evidence>
<keyword evidence="1 10" id="KW-0963">Cytoplasm</keyword>
<dbReference type="GO" id="GO:0008360">
    <property type="term" value="P:regulation of cell shape"/>
    <property type="evidence" value="ECO:0007669"/>
    <property type="project" value="UniProtKB-KW"/>
</dbReference>
<dbReference type="GO" id="GO:0009252">
    <property type="term" value="P:peptidoglycan biosynthetic process"/>
    <property type="evidence" value="ECO:0007669"/>
    <property type="project" value="UniProtKB-UniRule"/>
</dbReference>
<evidence type="ECO:0000259" key="13">
    <source>
        <dbReference type="Pfam" id="PF02875"/>
    </source>
</evidence>
<sequence length="452" mass="48777">MTPIPEFKAEDLARWSGGAWKGAPPVVLRGVVHDSRCVTPGSMYVALKGGRCDGHEFVPDAFRHGAAAALVSGDYRPAPTPRRGESGPLLKVADPLSAIRDLAAGYRRQWSGTVFGITGSVGKTTVKEMLASMLAVRGEVFRSPGNWNNHIGLPMSMLKCPSDGPAAVFELGMNRPGEIRMLSRTLRPDAALLTRIGPVHMAHFNSVEDIAEEKASLLAELAEGGWALLDADSRWFRRFRSLLRGRCVTWAERADADYRVRVGEGGITVNGHDFKIPVPGLHTAGNAARAAAAALEQGIDPHDIAEALARYRTAPMRWEMTDRGGVRLINDAYNANPVSMRAALSTLAGMADGGRCWAVLGGMSELGDMEGEQHRAIAEVAAELPLAEVITVGARARMIHDAGPGHWVHADTPEEAARLLCERVAPGDCVLFKGSRSERLETVLDRYRTLTE</sequence>
<evidence type="ECO:0000256" key="4">
    <source>
        <dbReference type="ARBA" id="ARBA00022741"/>
    </source>
</evidence>
<keyword evidence="4 10" id="KW-0547">Nucleotide-binding</keyword>
<feature type="domain" description="Mur ligase C-terminal" evidence="13">
    <location>
        <begin position="316"/>
        <end position="436"/>
    </location>
</feature>
<name>A0A0G3ELI2_9BACT</name>
<keyword evidence="2 10" id="KW-0436">Ligase</keyword>
<dbReference type="InterPro" id="IPR004101">
    <property type="entry name" value="Mur_ligase_C"/>
</dbReference>
<dbReference type="NCBIfam" id="TIGR01143">
    <property type="entry name" value="murF"/>
    <property type="match status" value="1"/>
</dbReference>
<feature type="domain" description="Mur ligase N-terminal catalytic" evidence="12">
    <location>
        <begin position="29"/>
        <end position="75"/>
    </location>
</feature>
<feature type="binding site" evidence="10">
    <location>
        <begin position="119"/>
        <end position="125"/>
    </location>
    <ligand>
        <name>ATP</name>
        <dbReference type="ChEBI" id="CHEBI:30616"/>
    </ligand>
</feature>
<dbReference type="InterPro" id="IPR036565">
    <property type="entry name" value="Mur-like_cat_sf"/>
</dbReference>
<dbReference type="OrthoDB" id="9801978at2"/>
<dbReference type="STRING" id="1307763.L21SP4_01761"/>
<dbReference type="InterPro" id="IPR005863">
    <property type="entry name" value="UDP-N-AcMur_synth"/>
</dbReference>
<evidence type="ECO:0000259" key="14">
    <source>
        <dbReference type="Pfam" id="PF08245"/>
    </source>
</evidence>
<dbReference type="KEGG" id="vbl:L21SP4_01761"/>
<dbReference type="GO" id="GO:0005737">
    <property type="term" value="C:cytoplasm"/>
    <property type="evidence" value="ECO:0007669"/>
    <property type="project" value="UniProtKB-SubCell"/>
</dbReference>
<dbReference type="InterPro" id="IPR036615">
    <property type="entry name" value="Mur_ligase_C_dom_sf"/>
</dbReference>